<feature type="transmembrane region" description="Helical" evidence="7">
    <location>
        <begin position="264"/>
        <end position="289"/>
    </location>
</feature>
<feature type="transmembrane region" description="Helical" evidence="7">
    <location>
        <begin position="326"/>
        <end position="346"/>
    </location>
</feature>
<evidence type="ECO:0000256" key="4">
    <source>
        <dbReference type="ARBA" id="ARBA00022692"/>
    </source>
</evidence>
<evidence type="ECO:0000256" key="7">
    <source>
        <dbReference type="SAM" id="Phobius"/>
    </source>
</evidence>
<dbReference type="NCBIfam" id="TIGR00711">
    <property type="entry name" value="efflux_EmrB"/>
    <property type="match status" value="1"/>
</dbReference>
<dbReference type="PANTHER" id="PTHR42718:SF24">
    <property type="entry name" value="MAJOR FACILITATOR SUPERFAMILY (MFS) PROFILE DOMAIN-CONTAINING PROTEIN"/>
    <property type="match status" value="1"/>
</dbReference>
<evidence type="ECO:0000256" key="5">
    <source>
        <dbReference type="ARBA" id="ARBA00022989"/>
    </source>
</evidence>
<dbReference type="PROSITE" id="PS50850">
    <property type="entry name" value="MFS"/>
    <property type="match status" value="1"/>
</dbReference>
<evidence type="ECO:0000256" key="3">
    <source>
        <dbReference type="ARBA" id="ARBA00022475"/>
    </source>
</evidence>
<feature type="transmembrane region" description="Helical" evidence="7">
    <location>
        <begin position="401"/>
        <end position="418"/>
    </location>
</feature>
<dbReference type="InterPro" id="IPR036259">
    <property type="entry name" value="MFS_trans_sf"/>
</dbReference>
<evidence type="ECO:0000256" key="2">
    <source>
        <dbReference type="ARBA" id="ARBA00022448"/>
    </source>
</evidence>
<proteinExistence type="predicted"/>
<gene>
    <name evidence="9" type="ORF">QOZ84_01285</name>
</gene>
<sequence>MIDNKKTRNRIIVVLMIGSLITSLTQTVLTSALPSIMSTFKVDVGTAQWLTTVYLLVLGIMIPSTAYLINRYSIKNLFIVSMSLFLAGCIVSIFAKNFGVMILSRILQAIGAGIIMQSVQVAMINLYPKEERGKAMGIYGFVIGVAPAIGPLAAGYIIDNLGWRIIFYILASITLANIVLAFFFLRSIMEVKKSKLEVISLILSTFGFGGILVGVSDIGDYSISSPLTYVPLIVGVVSLTLFVIRQFRVEQPLLELRVFKSRNFIISTILIIIVYVAMTSASMIISIYIQSVRGLSAMIPGVIMLPGSIAMTFLSPITGKMLDKHGFRVLAIIGFTLLALGTFELSTLKENTSITMLAIMYGIRMIGITFLLMPVTTWGLNSLKTEQISHGSAINSTVRQVSGAIGSSILITTMTTVTRHSLSTSKALAQIQGMNASFKIATIIAVVGLAISIFYVKDKVKQNKEIDYKESVLN</sequence>
<comment type="caution">
    <text evidence="9">The sequence shown here is derived from an EMBL/GenBank/DDBJ whole genome shotgun (WGS) entry which is preliminary data.</text>
</comment>
<evidence type="ECO:0000313" key="10">
    <source>
        <dbReference type="Proteomes" id="UP001301012"/>
    </source>
</evidence>
<dbReference type="InterPro" id="IPR011701">
    <property type="entry name" value="MFS"/>
</dbReference>
<dbReference type="InterPro" id="IPR004638">
    <property type="entry name" value="EmrB-like"/>
</dbReference>
<feature type="transmembrane region" description="Helical" evidence="7">
    <location>
        <begin position="165"/>
        <end position="184"/>
    </location>
</feature>
<keyword evidence="5 7" id="KW-1133">Transmembrane helix</keyword>
<accession>A0ABT7E9I0</accession>
<evidence type="ECO:0000256" key="6">
    <source>
        <dbReference type="ARBA" id="ARBA00023136"/>
    </source>
</evidence>
<feature type="transmembrane region" description="Helical" evidence="7">
    <location>
        <begin position="106"/>
        <end position="126"/>
    </location>
</feature>
<feature type="transmembrane region" description="Helical" evidence="7">
    <location>
        <begin position="295"/>
        <end position="314"/>
    </location>
</feature>
<comment type="subcellular location">
    <subcellularLocation>
        <location evidence="1">Cell membrane</location>
        <topology evidence="1">Multi-pass membrane protein</topology>
    </subcellularLocation>
</comment>
<feature type="transmembrane region" description="Helical" evidence="7">
    <location>
        <begin position="227"/>
        <end position="244"/>
    </location>
</feature>
<keyword evidence="10" id="KW-1185">Reference proteome</keyword>
<organism evidence="9 10">
    <name type="scientific">Romboutsia sedimentorum</name>
    <dbReference type="NCBI Taxonomy" id="1368474"/>
    <lineage>
        <taxon>Bacteria</taxon>
        <taxon>Bacillati</taxon>
        <taxon>Bacillota</taxon>
        <taxon>Clostridia</taxon>
        <taxon>Peptostreptococcales</taxon>
        <taxon>Peptostreptococcaceae</taxon>
        <taxon>Romboutsia</taxon>
    </lineage>
</organism>
<name>A0ABT7E9I0_9FIRM</name>
<dbReference type="InterPro" id="IPR020846">
    <property type="entry name" value="MFS_dom"/>
</dbReference>
<evidence type="ECO:0000313" key="9">
    <source>
        <dbReference type="EMBL" id="MDK2562165.1"/>
    </source>
</evidence>
<feature type="transmembrane region" description="Helical" evidence="7">
    <location>
        <begin position="196"/>
        <end position="215"/>
    </location>
</feature>
<feature type="transmembrane region" description="Helical" evidence="7">
    <location>
        <begin position="49"/>
        <end position="69"/>
    </location>
</feature>
<feature type="transmembrane region" description="Helical" evidence="7">
    <location>
        <begin position="12"/>
        <end position="37"/>
    </location>
</feature>
<dbReference type="Gene3D" id="1.20.1720.10">
    <property type="entry name" value="Multidrug resistance protein D"/>
    <property type="match status" value="1"/>
</dbReference>
<keyword evidence="6 7" id="KW-0472">Membrane</keyword>
<evidence type="ECO:0000259" key="8">
    <source>
        <dbReference type="PROSITE" id="PS50850"/>
    </source>
</evidence>
<evidence type="ECO:0000256" key="1">
    <source>
        <dbReference type="ARBA" id="ARBA00004651"/>
    </source>
</evidence>
<feature type="transmembrane region" description="Helical" evidence="7">
    <location>
        <begin position="138"/>
        <end position="159"/>
    </location>
</feature>
<protein>
    <submittedName>
        <fullName evidence="9">MDR family MFS transporter</fullName>
    </submittedName>
</protein>
<keyword evidence="3" id="KW-1003">Cell membrane</keyword>
<feature type="transmembrane region" description="Helical" evidence="7">
    <location>
        <begin position="438"/>
        <end position="456"/>
    </location>
</feature>
<dbReference type="Proteomes" id="UP001301012">
    <property type="component" value="Unassembled WGS sequence"/>
</dbReference>
<dbReference type="PANTHER" id="PTHR42718">
    <property type="entry name" value="MAJOR FACILITATOR SUPERFAMILY MULTIDRUG TRANSPORTER MFSC"/>
    <property type="match status" value="1"/>
</dbReference>
<dbReference type="Gene3D" id="1.20.1250.20">
    <property type="entry name" value="MFS general substrate transporter like domains"/>
    <property type="match status" value="1"/>
</dbReference>
<dbReference type="PRINTS" id="PR01036">
    <property type="entry name" value="TCRTETB"/>
</dbReference>
<dbReference type="EMBL" id="JASKYM010000001">
    <property type="protein sequence ID" value="MDK2562165.1"/>
    <property type="molecule type" value="Genomic_DNA"/>
</dbReference>
<dbReference type="CDD" id="cd17503">
    <property type="entry name" value="MFS_LmrB_MDR_like"/>
    <property type="match status" value="1"/>
</dbReference>
<feature type="domain" description="Major facilitator superfamily (MFS) profile" evidence="8">
    <location>
        <begin position="11"/>
        <end position="460"/>
    </location>
</feature>
<dbReference type="SUPFAM" id="SSF103473">
    <property type="entry name" value="MFS general substrate transporter"/>
    <property type="match status" value="1"/>
</dbReference>
<reference evidence="9 10" key="1">
    <citation type="submission" date="2023-05" db="EMBL/GenBank/DDBJ databases">
        <title>Rombocin, a short stable natural nisin variant, displays selective antimicrobial activity against Listeria monocytogenes and employs dual mode of action to kill target bacterial strains.</title>
        <authorList>
            <person name="Wambui J."/>
            <person name="Stephan R."/>
            <person name="Kuipers O.P."/>
        </authorList>
    </citation>
    <scope>NUCLEOTIDE SEQUENCE [LARGE SCALE GENOMIC DNA]</scope>
    <source>
        <strain evidence="9 10">RC002</strain>
    </source>
</reference>
<keyword evidence="4 7" id="KW-0812">Transmembrane</keyword>
<dbReference type="RefSeq" id="WP_284131150.1">
    <property type="nucleotide sequence ID" value="NZ_JASKYM010000001.1"/>
</dbReference>
<feature type="transmembrane region" description="Helical" evidence="7">
    <location>
        <begin position="76"/>
        <end position="94"/>
    </location>
</feature>
<keyword evidence="2" id="KW-0813">Transport</keyword>
<dbReference type="Pfam" id="PF07690">
    <property type="entry name" value="MFS_1"/>
    <property type="match status" value="1"/>
</dbReference>
<feature type="transmembrane region" description="Helical" evidence="7">
    <location>
        <begin position="358"/>
        <end position="380"/>
    </location>
</feature>